<dbReference type="Proteomes" id="UP001525890">
    <property type="component" value="Unassembled WGS sequence"/>
</dbReference>
<dbReference type="PROSITE" id="PS50213">
    <property type="entry name" value="FAS1"/>
    <property type="match status" value="1"/>
</dbReference>
<name>A0ABT2MWE3_9CYAN</name>
<evidence type="ECO:0000313" key="3">
    <source>
        <dbReference type="Proteomes" id="UP001525890"/>
    </source>
</evidence>
<reference evidence="2 3" key="1">
    <citation type="journal article" date="2022" name="Front. Microbiol.">
        <title>High genomic differentiation and limited gene flow indicate recent cryptic speciation within the genus Laspinema (cyanobacteria).</title>
        <authorList>
            <person name="Stanojkovic A."/>
            <person name="Skoupy S."/>
            <person name="Skaloud P."/>
            <person name="Dvorak P."/>
        </authorList>
    </citation>
    <scope>NUCLEOTIDE SEQUENCE [LARGE SCALE GENOMIC DNA]</scope>
    <source>
        <strain evidence="2 3">D2a</strain>
    </source>
</reference>
<proteinExistence type="predicted"/>
<organism evidence="2 3">
    <name type="scientific">Laspinema palackyanum D2a</name>
    <dbReference type="NCBI Taxonomy" id="2953684"/>
    <lineage>
        <taxon>Bacteria</taxon>
        <taxon>Bacillati</taxon>
        <taxon>Cyanobacteriota</taxon>
        <taxon>Cyanophyceae</taxon>
        <taxon>Oscillatoriophycideae</taxon>
        <taxon>Oscillatoriales</taxon>
        <taxon>Laspinemataceae</taxon>
        <taxon>Laspinema</taxon>
        <taxon>Laspinema palackyanum</taxon>
    </lineage>
</organism>
<dbReference type="PANTHER" id="PTHR10900:SF77">
    <property type="entry name" value="FI19380P1"/>
    <property type="match status" value="1"/>
</dbReference>
<dbReference type="Gene3D" id="2.30.180.10">
    <property type="entry name" value="FAS1 domain"/>
    <property type="match status" value="1"/>
</dbReference>
<dbReference type="SUPFAM" id="SSF82153">
    <property type="entry name" value="FAS1 domain"/>
    <property type="match status" value="1"/>
</dbReference>
<keyword evidence="3" id="KW-1185">Reference proteome</keyword>
<comment type="caution">
    <text evidence="2">The sequence shown here is derived from an EMBL/GenBank/DDBJ whole genome shotgun (WGS) entry which is preliminary data.</text>
</comment>
<dbReference type="Pfam" id="PF02469">
    <property type="entry name" value="Fasciclin"/>
    <property type="match status" value="1"/>
</dbReference>
<gene>
    <name evidence="2" type="ORF">NG799_22425</name>
</gene>
<dbReference type="RefSeq" id="WP_368008548.1">
    <property type="nucleotide sequence ID" value="NZ_JAMXFF010000042.1"/>
</dbReference>
<dbReference type="SMART" id="SM00554">
    <property type="entry name" value="FAS1"/>
    <property type="match status" value="1"/>
</dbReference>
<sequence>MNSKIWNGFNKKVAIFLGVAGTSLMMGLPVVAGVSIAADNMTDSNEAIAESVTQTPASTMETSQQTIADIAAGSESFSTLTTALEAAGLTDTLSGEGPFTVFAPTDEAFAALPEGTLEQLLQPENRQLLVQVLTYHVVQGSVMSGDLSTTEVPSLFEGRSINVTVADDGVMVNSANVVQADIQASNGVIHVIDKVILPPQM</sequence>
<dbReference type="InterPro" id="IPR050904">
    <property type="entry name" value="Adhesion/Biosynth-related"/>
</dbReference>
<dbReference type="EMBL" id="JAMXFF010000042">
    <property type="protein sequence ID" value="MCT7969073.1"/>
    <property type="molecule type" value="Genomic_DNA"/>
</dbReference>
<evidence type="ECO:0000313" key="2">
    <source>
        <dbReference type="EMBL" id="MCT7969073.1"/>
    </source>
</evidence>
<dbReference type="InterPro" id="IPR036378">
    <property type="entry name" value="FAS1_dom_sf"/>
</dbReference>
<accession>A0ABT2MWE3</accession>
<dbReference type="InterPro" id="IPR000782">
    <property type="entry name" value="FAS1_domain"/>
</dbReference>
<evidence type="ECO:0000259" key="1">
    <source>
        <dbReference type="PROSITE" id="PS50213"/>
    </source>
</evidence>
<dbReference type="PANTHER" id="PTHR10900">
    <property type="entry name" value="PERIOSTIN-RELATED"/>
    <property type="match status" value="1"/>
</dbReference>
<feature type="domain" description="FAS1" evidence="1">
    <location>
        <begin position="64"/>
        <end position="196"/>
    </location>
</feature>
<protein>
    <submittedName>
        <fullName evidence="2">Fasciclin domain-containing protein</fullName>
    </submittedName>
</protein>